<dbReference type="EMBL" id="NCEQ01000005">
    <property type="protein sequence ID" value="OYX57622.1"/>
    <property type="molecule type" value="Genomic_DNA"/>
</dbReference>
<protein>
    <submittedName>
        <fullName evidence="2">Uncharacterized protein</fullName>
    </submittedName>
</protein>
<dbReference type="AlphaFoldDB" id="A0A258HMP2"/>
<evidence type="ECO:0000313" key="2">
    <source>
        <dbReference type="EMBL" id="OYX57622.1"/>
    </source>
</evidence>
<comment type="caution">
    <text evidence="2">The sequence shown here is derived from an EMBL/GenBank/DDBJ whole genome shotgun (WGS) entry which is preliminary data.</text>
</comment>
<evidence type="ECO:0000313" key="3">
    <source>
        <dbReference type="Proteomes" id="UP000216147"/>
    </source>
</evidence>
<feature type="region of interest" description="Disordered" evidence="1">
    <location>
        <begin position="321"/>
        <end position="344"/>
    </location>
</feature>
<dbReference type="Proteomes" id="UP000216147">
    <property type="component" value="Unassembled WGS sequence"/>
</dbReference>
<evidence type="ECO:0000256" key="1">
    <source>
        <dbReference type="SAM" id="MobiDB-lite"/>
    </source>
</evidence>
<reference evidence="2 3" key="1">
    <citation type="submission" date="2017-03" db="EMBL/GenBank/DDBJ databases">
        <title>Lifting the veil on microbial sulfur biogeochemistry in mining wastewaters.</title>
        <authorList>
            <person name="Kantor R.S."/>
            <person name="Colenbrander Nelson T."/>
            <person name="Marshall S."/>
            <person name="Bennett D."/>
            <person name="Apte S."/>
            <person name="Camacho D."/>
            <person name="Thomas B.C."/>
            <person name="Warren L.A."/>
            <person name="Banfield J.F."/>
        </authorList>
    </citation>
    <scope>NUCLEOTIDE SEQUENCE [LARGE SCALE GENOMIC DNA]</scope>
    <source>
        <strain evidence="2">32-68-21</strain>
    </source>
</reference>
<name>A0A258HMP2_9CAUL</name>
<sequence length="344" mass="38427">MRTFNRTMPRADFNYQVLVAPMEVSAPAMNDTRGFFGLVMNKTMPYGVLRDAEGHLYAPVRALMAPTGTPNPTTFFYQSTRLGEDTLVMDKPRMAAQAQTALPVQTLESDTVVWRSPDSDAGNAWRVTASAGRFTWTEDGLFEICGTLLGVGMQWYLPGVDWGTFYTAQIYEVSGVCDGHEVKGIISLDQAYLAEGGAIHYKKDLIVNNGMHVIWWNFATVYVDGTFDVGSFCVGHDMLGYAIFQNEKGEIRTTTKIEGVSHHPDGDYFCDTARIVLDDSEEWEFLPDPKGRMVSFLGGFPITAQQEGRWRRVGDTREPSHWLGWGETDRRNGTSRNVRGSDIA</sequence>
<gene>
    <name evidence="2" type="ORF">B7Y86_05675</name>
</gene>
<accession>A0A258HMP2</accession>
<proteinExistence type="predicted"/>
<organism evidence="2 3">
    <name type="scientific">Brevundimonas subvibrioides</name>
    <dbReference type="NCBI Taxonomy" id="74313"/>
    <lineage>
        <taxon>Bacteria</taxon>
        <taxon>Pseudomonadati</taxon>
        <taxon>Pseudomonadota</taxon>
        <taxon>Alphaproteobacteria</taxon>
        <taxon>Caulobacterales</taxon>
        <taxon>Caulobacteraceae</taxon>
        <taxon>Brevundimonas</taxon>
    </lineage>
</organism>